<dbReference type="PANTHER" id="PTHR15141">
    <property type="entry name" value="TRANSCRIPTION ELONGATION FACTOR B POLYPEPTIDE 3"/>
    <property type="match status" value="1"/>
</dbReference>
<evidence type="ECO:0000259" key="5">
    <source>
        <dbReference type="PROSITE" id="PS51319"/>
    </source>
</evidence>
<dbReference type="InterPro" id="IPR010684">
    <property type="entry name" value="RNA_pol_II_trans_fac_SIII_A"/>
</dbReference>
<dbReference type="SMART" id="SM00509">
    <property type="entry name" value="TFS2N"/>
    <property type="match status" value="1"/>
</dbReference>
<feature type="compositionally biased region" description="Basic residues" evidence="4">
    <location>
        <begin position="200"/>
        <end position="210"/>
    </location>
</feature>
<dbReference type="AlphaFoldDB" id="A0A4Y7LPF1"/>
<protein>
    <submittedName>
        <fullName evidence="6">EOG090X0BTZ</fullName>
    </submittedName>
</protein>
<keyword evidence="2 3" id="KW-0539">Nucleus</keyword>
<feature type="compositionally biased region" description="Acidic residues" evidence="4">
    <location>
        <begin position="118"/>
        <end position="139"/>
    </location>
</feature>
<dbReference type="Pfam" id="PF08711">
    <property type="entry name" value="Med26"/>
    <property type="match status" value="1"/>
</dbReference>
<evidence type="ECO:0000256" key="4">
    <source>
        <dbReference type="SAM" id="MobiDB-lite"/>
    </source>
</evidence>
<reference evidence="6" key="1">
    <citation type="submission" date="2018-08" db="EMBL/GenBank/DDBJ databases">
        <authorList>
            <person name="Cornetti L."/>
        </authorList>
    </citation>
    <scope>NUCLEOTIDE SEQUENCE</scope>
    <source>
        <strain evidence="6">FI-BAL1-1</strain>
    </source>
</reference>
<organism evidence="6">
    <name type="scientific">Eubosmina coregoni</name>
    <dbReference type="NCBI Taxonomy" id="186181"/>
    <lineage>
        <taxon>Eukaryota</taxon>
        <taxon>Metazoa</taxon>
        <taxon>Ecdysozoa</taxon>
        <taxon>Arthropoda</taxon>
        <taxon>Crustacea</taxon>
        <taxon>Branchiopoda</taxon>
        <taxon>Diplostraca</taxon>
        <taxon>Cladocera</taxon>
        <taxon>Anomopoda</taxon>
        <taxon>Bosminidae</taxon>
        <taxon>Eubosmina</taxon>
    </lineage>
</organism>
<feature type="region of interest" description="Disordered" evidence="4">
    <location>
        <begin position="118"/>
        <end position="274"/>
    </location>
</feature>
<feature type="compositionally biased region" description="Low complexity" evidence="4">
    <location>
        <begin position="498"/>
        <end position="519"/>
    </location>
</feature>
<sequence>MLRQFTRLNKFLLRVQQLPSQGKGRKIRLAKFWNTYISSSSRLFYQQYKTLGDDNSFEDHKELLRYLGKLAKLPIGVEHLQETGIGRTINAMRKKEGAIGEEARALVNKWKNIVAAEDENDSDAQEEETSANQPDDSDGSSDHKQKSSSKKGKQSKHKEDSPSTCEDTPSTSKTKSSKSSDKHKTEKHKDTKVKEESSKSKSKSSRKRRHSDSASQTDEQDGDEATSRSFADALGSIESVSKKKKSKDKEKNREEKKKKVMSPPPAPTPVLNSVSSLASKPLDIRPTDFEISPYYKPLPLKFTSDSPSALVKEKTRSSEEALSVAMAQKGSRTKVFSGNRVSGLSSVPSLFDSCMRVLQMNIECLEVIGGVPYDLILPVLERTTPHQLYKLEHYNPYLLEDTDELWRRHCEKEFKKYPLEEMESWRDKYLRCVELREAKLKSLTMSHKQSAAKATPVRTTKLAYVESVTKAPRGQTKQGASASANGAAAVAEVVKMAAPSGRSSSSSASSNGASAAAAAKKPKVAPLMQKTLKLMKNRFRR</sequence>
<evidence type="ECO:0000256" key="2">
    <source>
        <dbReference type="ARBA" id="ARBA00023242"/>
    </source>
</evidence>
<evidence type="ECO:0000313" key="6">
    <source>
        <dbReference type="EMBL" id="SVE70014.1"/>
    </source>
</evidence>
<dbReference type="Gene3D" id="6.10.250.3180">
    <property type="match status" value="1"/>
</dbReference>
<dbReference type="GO" id="GO:0070449">
    <property type="term" value="C:elongin complex"/>
    <property type="evidence" value="ECO:0007669"/>
    <property type="project" value="InterPro"/>
</dbReference>
<feature type="domain" description="TFIIS N-terminal" evidence="5">
    <location>
        <begin position="40"/>
        <end position="117"/>
    </location>
</feature>
<comment type="subcellular location">
    <subcellularLocation>
        <location evidence="1 3">Nucleus</location>
    </subcellularLocation>
</comment>
<proteinExistence type="evidence at transcript level"/>
<name>A0A4Y7LPF1_9CRUS</name>
<dbReference type="PROSITE" id="PS51319">
    <property type="entry name" value="TFIIS_N"/>
    <property type="match status" value="1"/>
</dbReference>
<dbReference type="InterPro" id="IPR051870">
    <property type="entry name" value="Elongin-A_domain"/>
</dbReference>
<dbReference type="EMBL" id="LR000395">
    <property type="protein sequence ID" value="SVE70014.1"/>
    <property type="molecule type" value="mRNA"/>
</dbReference>
<dbReference type="InterPro" id="IPR035441">
    <property type="entry name" value="TFIIS/LEDGF_dom_sf"/>
</dbReference>
<feature type="compositionally biased region" description="Basic and acidic residues" evidence="4">
    <location>
        <begin position="178"/>
        <end position="199"/>
    </location>
</feature>
<evidence type="ECO:0000256" key="3">
    <source>
        <dbReference type="PROSITE-ProRule" id="PRU00649"/>
    </source>
</evidence>
<gene>
    <name evidence="6" type="primary">EOG090X0BTZ</name>
</gene>
<feature type="region of interest" description="Disordered" evidence="4">
    <location>
        <begin position="498"/>
        <end position="528"/>
    </location>
</feature>
<feature type="compositionally biased region" description="Basic residues" evidence="4">
    <location>
        <begin position="146"/>
        <end position="156"/>
    </location>
</feature>
<feature type="compositionally biased region" description="Basic and acidic residues" evidence="4">
    <location>
        <begin position="247"/>
        <end position="257"/>
    </location>
</feature>
<dbReference type="GO" id="GO:0006368">
    <property type="term" value="P:transcription elongation by RNA polymerase II"/>
    <property type="evidence" value="ECO:0007669"/>
    <property type="project" value="InterPro"/>
</dbReference>
<dbReference type="InterPro" id="IPR017923">
    <property type="entry name" value="TFIIS_N"/>
</dbReference>
<dbReference type="SUPFAM" id="SSF47676">
    <property type="entry name" value="Conserved domain common to transcription factors TFIIS, elongin A, CRSP70"/>
    <property type="match status" value="1"/>
</dbReference>
<evidence type="ECO:0000256" key="1">
    <source>
        <dbReference type="ARBA" id="ARBA00004123"/>
    </source>
</evidence>
<dbReference type="Pfam" id="PF06881">
    <property type="entry name" value="Elongin_A"/>
    <property type="match status" value="1"/>
</dbReference>
<dbReference type="InterPro" id="IPR003617">
    <property type="entry name" value="TFIIS/CRSP70_N_sub"/>
</dbReference>
<dbReference type="Gene3D" id="1.20.930.10">
    <property type="entry name" value="Conserved domain common to transcription factors TFIIS, elongin A, CRSP70"/>
    <property type="match status" value="1"/>
</dbReference>
<dbReference type="PANTHER" id="PTHR15141:SF76">
    <property type="entry name" value="TRANSCRIPTION ELONGATION FACTOR B POLYPEPTIDE 3"/>
    <property type="match status" value="1"/>
</dbReference>
<accession>A0A4Y7LPF1</accession>